<dbReference type="Pfam" id="PF22525">
    <property type="entry name" value="H2TH_5"/>
    <property type="match status" value="1"/>
</dbReference>
<proteinExistence type="predicted"/>
<evidence type="ECO:0000259" key="1">
    <source>
        <dbReference type="Pfam" id="PF22525"/>
    </source>
</evidence>
<comment type="caution">
    <text evidence="2">The sequence shown here is derived from an EMBL/GenBank/DDBJ whole genome shotgun (WGS) entry which is preliminary data.</text>
</comment>
<dbReference type="AlphaFoldDB" id="A0A917IL72"/>
<dbReference type="InterPro" id="IPR055201">
    <property type="entry name" value="IHF-like_H2TH"/>
</dbReference>
<keyword evidence="3" id="KW-1185">Reference proteome</keyword>
<evidence type="ECO:0000313" key="3">
    <source>
        <dbReference type="Proteomes" id="UP000600171"/>
    </source>
</evidence>
<gene>
    <name evidence="2" type="primary">mihF</name>
    <name evidence="2" type="ORF">GCM10007359_03160</name>
</gene>
<dbReference type="RefSeq" id="WP_188358589.1">
    <property type="nucleotide sequence ID" value="NZ_BMDC01000001.1"/>
</dbReference>
<dbReference type="Gene3D" id="1.10.8.50">
    <property type="match status" value="1"/>
</dbReference>
<organism evidence="2 3">
    <name type="scientific">Rothia aerolata</name>
    <dbReference type="NCBI Taxonomy" id="1812262"/>
    <lineage>
        <taxon>Bacteria</taxon>
        <taxon>Bacillati</taxon>
        <taxon>Actinomycetota</taxon>
        <taxon>Actinomycetes</taxon>
        <taxon>Micrococcales</taxon>
        <taxon>Micrococcaceae</taxon>
        <taxon>Rothia</taxon>
    </lineage>
</organism>
<dbReference type="SUPFAM" id="SSF46946">
    <property type="entry name" value="S13-like H2TH domain"/>
    <property type="match status" value="1"/>
</dbReference>
<protein>
    <recommendedName>
        <fullName evidence="1">Integration host factor-like helix-two turn-helix domain-containing protein</fullName>
    </recommendedName>
</protein>
<feature type="domain" description="Integration host factor-like helix-two turn-helix" evidence="1">
    <location>
        <begin position="32"/>
        <end position="100"/>
    </location>
</feature>
<sequence>MALRPLTEEERAAAREKAKQARTVRAEVKEAIKNRETSIADVLKRSETDEAVSRLKVTDLLMALPSIGEVRAEAILKELNIAPSRRLRGLGIHQRRALVEYLQR</sequence>
<dbReference type="EMBL" id="BMDC01000001">
    <property type="protein sequence ID" value="GGH57715.1"/>
    <property type="molecule type" value="Genomic_DNA"/>
</dbReference>
<dbReference type="Proteomes" id="UP000600171">
    <property type="component" value="Unassembled WGS sequence"/>
</dbReference>
<accession>A0A917IL72</accession>
<dbReference type="InterPro" id="IPR010979">
    <property type="entry name" value="Ribosomal_uS13-like_H2TH"/>
</dbReference>
<name>A0A917IL72_9MICC</name>
<evidence type="ECO:0000313" key="2">
    <source>
        <dbReference type="EMBL" id="GGH57715.1"/>
    </source>
</evidence>
<reference evidence="2 3" key="1">
    <citation type="journal article" date="2014" name="Int. J. Syst. Evol. Microbiol.">
        <title>Complete genome sequence of Corynebacterium casei LMG S-19264T (=DSM 44701T), isolated from a smear-ripened cheese.</title>
        <authorList>
            <consortium name="US DOE Joint Genome Institute (JGI-PGF)"/>
            <person name="Walter F."/>
            <person name="Albersmeier A."/>
            <person name="Kalinowski J."/>
            <person name="Ruckert C."/>
        </authorList>
    </citation>
    <scope>NUCLEOTIDE SEQUENCE [LARGE SCALE GENOMIC DNA]</scope>
    <source>
        <strain evidence="2 3">CCM 8669</strain>
    </source>
</reference>
<dbReference type="NCBIfam" id="NF041260">
    <property type="entry name" value="actino_IHF"/>
    <property type="match status" value="1"/>
</dbReference>
<dbReference type="InterPro" id="IPR047806">
    <property type="entry name" value="IHF_actinobact"/>
</dbReference>
<dbReference type="GO" id="GO:0003676">
    <property type="term" value="F:nucleic acid binding"/>
    <property type="evidence" value="ECO:0007669"/>
    <property type="project" value="InterPro"/>
</dbReference>